<dbReference type="EC" id="3.4.-.-" evidence="8"/>
<proteinExistence type="inferred from homology"/>
<comment type="function">
    <text evidence="8">Functions as both a chaperone and a metalloprotease. Maintains the integrity of the outer membrane by promoting either the assembly or the elimination of outer membrane proteins, depending on their folding state.</text>
</comment>
<dbReference type="InterPro" id="IPR001915">
    <property type="entry name" value="Peptidase_M48"/>
</dbReference>
<evidence type="ECO:0000313" key="10">
    <source>
        <dbReference type="EMBL" id="GAA3907683.1"/>
    </source>
</evidence>
<feature type="binding site" evidence="8">
    <location>
        <position position="202"/>
    </location>
    <ligand>
        <name>Zn(2+)</name>
        <dbReference type="ChEBI" id="CHEBI:29105"/>
        <note>catalytic</note>
    </ligand>
</feature>
<dbReference type="InterPro" id="IPR051156">
    <property type="entry name" value="Mito/Outer_Membr_Metalloprot"/>
</dbReference>
<evidence type="ECO:0000259" key="9">
    <source>
        <dbReference type="Pfam" id="PF01435"/>
    </source>
</evidence>
<accession>A0ABP7LWE8</accession>
<dbReference type="HAMAP" id="MF_00997">
    <property type="entry name" value="Protease_BepA"/>
    <property type="match status" value="1"/>
</dbReference>
<sequence precursor="true">MYRLRYVFGRLCATLLAATLPLSMPVSAATTDYRLPSLGGVSHAASNKEARLGRAWLRQFRAHAPQWQDPVAHDYLDRLIARLAPYSHLNGELPVSVMVDNGSLNAFAVPGGVIGINAGLYAFAPDEGAFASVLAHELGHLAQRHFARGQKRAGQTQLPAMAAMLTGMVLAASGAGSAGLATAMGSQAAMLQDQLRYSRRFEREADRMGMQTLADAGYPPADMVRMFRAMQRMARLQGDTPPEFLLSHPVSESRLSDAQSRAAQLTVADAYQDDTLYDMVRARALLHLHSNAPQQALTTLRQDSAAKGAIRYLEALIDAEQGQASRALAAMDQLAEQHPDLALLPASAARIALNARRVDDAIRRAQRLLRLIPDYLPARLTLAEAQLQRAPEAAYRQLRDITDAHPENPQGFTLLAEAAGRSGHVAEGRLAKAEYLQLTGRIDKGIRQLDLALDAAKRNNRPGLEARIASRREAFIDYREALEEFS</sequence>
<dbReference type="SUPFAM" id="SSF48452">
    <property type="entry name" value="TPR-like"/>
    <property type="match status" value="1"/>
</dbReference>
<name>A0ABP7LWE8_9GAMM</name>
<keyword evidence="1 8" id="KW-0645">Protease</keyword>
<evidence type="ECO:0000256" key="8">
    <source>
        <dbReference type="HAMAP-Rule" id="MF_00997"/>
    </source>
</evidence>
<keyword evidence="11" id="KW-1185">Reference proteome</keyword>
<evidence type="ECO:0000256" key="4">
    <source>
        <dbReference type="ARBA" id="ARBA00022764"/>
    </source>
</evidence>
<dbReference type="EMBL" id="BAAAZT010000073">
    <property type="protein sequence ID" value="GAA3907683.1"/>
    <property type="molecule type" value="Genomic_DNA"/>
</dbReference>
<dbReference type="Gene3D" id="3.30.2010.10">
    <property type="entry name" value="Metalloproteases ('zincins'), catalytic domain"/>
    <property type="match status" value="1"/>
</dbReference>
<comment type="similarity">
    <text evidence="8">Belongs to the peptidase M48 family. BepA subfamily.</text>
</comment>
<gene>
    <name evidence="10" type="ORF">GCM10022228_17530</name>
</gene>
<evidence type="ECO:0000256" key="1">
    <source>
        <dbReference type="ARBA" id="ARBA00022670"/>
    </source>
</evidence>
<dbReference type="Gene3D" id="1.25.40.10">
    <property type="entry name" value="Tetratricopeptide repeat domain"/>
    <property type="match status" value="1"/>
</dbReference>
<comment type="subcellular location">
    <subcellularLocation>
        <location evidence="8">Periplasm</location>
    </subcellularLocation>
</comment>
<evidence type="ECO:0000256" key="3">
    <source>
        <dbReference type="ARBA" id="ARBA00022729"/>
    </source>
</evidence>
<evidence type="ECO:0000256" key="2">
    <source>
        <dbReference type="ARBA" id="ARBA00022723"/>
    </source>
</evidence>
<keyword evidence="7 8" id="KW-0482">Metalloprotease</keyword>
<evidence type="ECO:0000256" key="7">
    <source>
        <dbReference type="ARBA" id="ARBA00023049"/>
    </source>
</evidence>
<organism evidence="10 11">
    <name type="scientific">Halomonas cibimaris</name>
    <dbReference type="NCBI Taxonomy" id="657012"/>
    <lineage>
        <taxon>Bacteria</taxon>
        <taxon>Pseudomonadati</taxon>
        <taxon>Pseudomonadota</taxon>
        <taxon>Gammaproteobacteria</taxon>
        <taxon>Oceanospirillales</taxon>
        <taxon>Halomonadaceae</taxon>
        <taxon>Halomonas</taxon>
    </lineage>
</organism>
<protein>
    <recommendedName>
        <fullName evidence="8">Putative beta-barrel assembly-enhancing protease</fullName>
        <ecNumber evidence="8">3.4.-.-</ecNumber>
    </recommendedName>
</protein>
<feature type="signal peptide" evidence="8">
    <location>
        <begin position="1"/>
        <end position="28"/>
    </location>
</feature>
<evidence type="ECO:0000256" key="5">
    <source>
        <dbReference type="ARBA" id="ARBA00022801"/>
    </source>
</evidence>
<feature type="domain" description="Peptidase M48" evidence="9">
    <location>
        <begin position="74"/>
        <end position="261"/>
    </location>
</feature>
<keyword evidence="6 8" id="KW-0862">Zinc</keyword>
<keyword evidence="2 8" id="KW-0479">Metal-binding</keyword>
<evidence type="ECO:0000313" key="11">
    <source>
        <dbReference type="Proteomes" id="UP001500133"/>
    </source>
</evidence>
<feature type="chain" id="PRO_5044941753" description="Putative beta-barrel assembly-enhancing protease" evidence="8">
    <location>
        <begin position="29"/>
        <end position="486"/>
    </location>
</feature>
<dbReference type="Pfam" id="PF01435">
    <property type="entry name" value="Peptidase_M48"/>
    <property type="match status" value="1"/>
</dbReference>
<dbReference type="RefSeq" id="WP_344704422.1">
    <property type="nucleotide sequence ID" value="NZ_BAAAZT010000073.1"/>
</dbReference>
<reference evidence="11" key="1">
    <citation type="journal article" date="2019" name="Int. J. Syst. Evol. Microbiol.">
        <title>The Global Catalogue of Microorganisms (GCM) 10K type strain sequencing project: providing services to taxonomists for standard genome sequencing and annotation.</title>
        <authorList>
            <consortium name="The Broad Institute Genomics Platform"/>
            <consortium name="The Broad Institute Genome Sequencing Center for Infectious Disease"/>
            <person name="Wu L."/>
            <person name="Ma J."/>
        </authorList>
    </citation>
    <scope>NUCLEOTIDE SEQUENCE [LARGE SCALE GENOMIC DNA]</scope>
    <source>
        <strain evidence="11">JCM 16914</strain>
    </source>
</reference>
<feature type="active site" evidence="8">
    <location>
        <position position="137"/>
    </location>
</feature>
<comment type="cofactor">
    <cofactor evidence="8">
        <name>Zn(2+)</name>
        <dbReference type="ChEBI" id="CHEBI:29105"/>
    </cofactor>
    <text evidence="8">Binds 1 zinc ion per subunit.</text>
</comment>
<dbReference type="InterPro" id="IPR030873">
    <property type="entry name" value="Protease_BepA"/>
</dbReference>
<keyword evidence="3 8" id="KW-0732">Signal</keyword>
<evidence type="ECO:0000256" key="6">
    <source>
        <dbReference type="ARBA" id="ARBA00022833"/>
    </source>
</evidence>
<keyword evidence="5 8" id="KW-0378">Hydrolase</keyword>
<dbReference type="InterPro" id="IPR011990">
    <property type="entry name" value="TPR-like_helical_dom_sf"/>
</dbReference>
<comment type="caution">
    <text evidence="10">The sequence shown here is derived from an EMBL/GenBank/DDBJ whole genome shotgun (WGS) entry which is preliminary data.</text>
</comment>
<keyword evidence="4 8" id="KW-0574">Periplasm</keyword>
<feature type="active site" description="Proton donor" evidence="8">
    <location>
        <position position="206"/>
    </location>
</feature>
<dbReference type="PANTHER" id="PTHR22726:SF1">
    <property type="entry name" value="METALLOENDOPEPTIDASE OMA1, MITOCHONDRIAL"/>
    <property type="match status" value="1"/>
</dbReference>
<dbReference type="Proteomes" id="UP001500133">
    <property type="component" value="Unassembled WGS sequence"/>
</dbReference>
<dbReference type="PANTHER" id="PTHR22726">
    <property type="entry name" value="METALLOENDOPEPTIDASE OMA1"/>
    <property type="match status" value="1"/>
</dbReference>
<feature type="binding site" evidence="8">
    <location>
        <position position="140"/>
    </location>
    <ligand>
        <name>Zn(2+)</name>
        <dbReference type="ChEBI" id="CHEBI:29105"/>
        <note>catalytic</note>
    </ligand>
</feature>
<feature type="binding site" evidence="8">
    <location>
        <position position="136"/>
    </location>
    <ligand>
        <name>Zn(2+)</name>
        <dbReference type="ChEBI" id="CHEBI:29105"/>
        <note>catalytic</note>
    </ligand>
</feature>
<dbReference type="GO" id="GO:0008237">
    <property type="term" value="F:metallopeptidase activity"/>
    <property type="evidence" value="ECO:0007669"/>
    <property type="project" value="UniProtKB-KW"/>
</dbReference>